<dbReference type="AlphaFoldDB" id="A0A8H5F2F2"/>
<dbReference type="InterPro" id="IPR036047">
    <property type="entry name" value="F-box-like_dom_sf"/>
</dbReference>
<gene>
    <name evidence="1" type="ORF">D9619_000713</name>
</gene>
<dbReference type="SUPFAM" id="SSF81383">
    <property type="entry name" value="F-box domain"/>
    <property type="match status" value="1"/>
</dbReference>
<keyword evidence="2" id="KW-1185">Reference proteome</keyword>
<evidence type="ECO:0000313" key="2">
    <source>
        <dbReference type="Proteomes" id="UP000567179"/>
    </source>
</evidence>
<dbReference type="Gene3D" id="3.80.10.10">
    <property type="entry name" value="Ribonuclease Inhibitor"/>
    <property type="match status" value="1"/>
</dbReference>
<dbReference type="Proteomes" id="UP000567179">
    <property type="component" value="Unassembled WGS sequence"/>
</dbReference>
<protein>
    <recommendedName>
        <fullName evidence="3">F-box domain-containing protein</fullName>
    </recommendedName>
</protein>
<evidence type="ECO:0008006" key="3">
    <source>
        <dbReference type="Google" id="ProtNLM"/>
    </source>
</evidence>
<dbReference type="InterPro" id="IPR032675">
    <property type="entry name" value="LRR_dom_sf"/>
</dbReference>
<sequence length="350" mass="38934">MDSVTPISPATNGAEIPLDVLEVIFTSLMPYELAVCCRVSRAVHALAFEALYRDLRPNRRNVMALSLKLSSEPHLARRVRSFILHDTGVDMYLGVISDALARLPRLSVLVLDIGPLSSWILPKGAPCPFSLHTFASGFLYDNSLAAFLETQKNLRHLTVSSPNPPHILHSVSARLLPNLVSLCAPLSVAEVFVPGRRIRDLTTSCIPHPDAPLLSSLTESRAPKGIERLMLNYSYLKFVGCDALAEALPGLSNLFIDADTIRPDDEESLNELIEWIEEYLSYTKDLEYLNVRFFPMLSATPCQELDFSTMITSIFSRSTSLLFVIISFYSLKAKYVCKRIAGQDWCIVNG</sequence>
<dbReference type="EMBL" id="JAACJJ010000028">
    <property type="protein sequence ID" value="KAF5321385.1"/>
    <property type="molecule type" value="Genomic_DNA"/>
</dbReference>
<name>A0A8H5F2F2_9AGAR</name>
<evidence type="ECO:0000313" key="1">
    <source>
        <dbReference type="EMBL" id="KAF5321385.1"/>
    </source>
</evidence>
<reference evidence="1 2" key="1">
    <citation type="journal article" date="2020" name="ISME J.">
        <title>Uncovering the hidden diversity of litter-decomposition mechanisms in mushroom-forming fungi.</title>
        <authorList>
            <person name="Floudas D."/>
            <person name="Bentzer J."/>
            <person name="Ahren D."/>
            <person name="Johansson T."/>
            <person name="Persson P."/>
            <person name="Tunlid A."/>
        </authorList>
    </citation>
    <scope>NUCLEOTIDE SEQUENCE [LARGE SCALE GENOMIC DNA]</scope>
    <source>
        <strain evidence="1 2">CBS 101986</strain>
    </source>
</reference>
<comment type="caution">
    <text evidence="1">The sequence shown here is derived from an EMBL/GenBank/DDBJ whole genome shotgun (WGS) entry which is preliminary data.</text>
</comment>
<dbReference type="OrthoDB" id="2984575at2759"/>
<dbReference type="SUPFAM" id="SSF52047">
    <property type="entry name" value="RNI-like"/>
    <property type="match status" value="1"/>
</dbReference>
<organism evidence="1 2">
    <name type="scientific">Psilocybe cf. subviscida</name>
    <dbReference type="NCBI Taxonomy" id="2480587"/>
    <lineage>
        <taxon>Eukaryota</taxon>
        <taxon>Fungi</taxon>
        <taxon>Dikarya</taxon>
        <taxon>Basidiomycota</taxon>
        <taxon>Agaricomycotina</taxon>
        <taxon>Agaricomycetes</taxon>
        <taxon>Agaricomycetidae</taxon>
        <taxon>Agaricales</taxon>
        <taxon>Agaricineae</taxon>
        <taxon>Strophariaceae</taxon>
        <taxon>Psilocybe</taxon>
    </lineage>
</organism>
<accession>A0A8H5F2F2</accession>
<proteinExistence type="predicted"/>